<feature type="transmembrane region" description="Helical" evidence="6">
    <location>
        <begin position="23"/>
        <end position="44"/>
    </location>
</feature>
<dbReference type="OrthoDB" id="9799225at2"/>
<dbReference type="PANTHER" id="PTHR21716">
    <property type="entry name" value="TRANSMEMBRANE PROTEIN"/>
    <property type="match status" value="1"/>
</dbReference>
<keyword evidence="4 6" id="KW-1133">Transmembrane helix</keyword>
<reference evidence="7 8" key="1">
    <citation type="submission" date="2018-06" db="EMBL/GenBank/DDBJ databases">
        <authorList>
            <consortium name="Pathogen Informatics"/>
            <person name="Doyle S."/>
        </authorList>
    </citation>
    <scope>NUCLEOTIDE SEQUENCE [LARGE SCALE GENOMIC DNA]</scope>
    <source>
        <strain evidence="7 8">NCTC10684</strain>
    </source>
</reference>
<name>A0A380WGP8_AMIAI</name>
<feature type="transmembrane region" description="Helical" evidence="6">
    <location>
        <begin position="220"/>
        <end position="243"/>
    </location>
</feature>
<evidence type="ECO:0000256" key="5">
    <source>
        <dbReference type="ARBA" id="ARBA00023136"/>
    </source>
</evidence>
<evidence type="ECO:0000256" key="4">
    <source>
        <dbReference type="ARBA" id="ARBA00022989"/>
    </source>
</evidence>
<keyword evidence="5 6" id="KW-0472">Membrane</keyword>
<accession>A0A380WGP8</accession>
<evidence type="ECO:0000256" key="6">
    <source>
        <dbReference type="SAM" id="Phobius"/>
    </source>
</evidence>
<protein>
    <submittedName>
        <fullName evidence="7">Pheromone autoinducer 2 transporter</fullName>
    </submittedName>
</protein>
<dbReference type="PANTHER" id="PTHR21716:SF16">
    <property type="entry name" value="BLL1467 PROTEIN"/>
    <property type="match status" value="1"/>
</dbReference>
<sequence>MSNRTIKKAPTVRLPPKSNFEILLTRGAQVSIIFIGIVVTVFALHAGEFILTPIGLGIVIGLMLGPLASRLERFNVPSALSAAIVVLLFIGSVCVFALLVSSPLSFWLQRLPQIWSQLATQLSDLKGPLETFKSMRDQLRQVTGGEGVSVSVDEGMGVETMATLAPAVIAQVLLFFASLYFFVATRDQTRIAILRICFNRRLRWRVAHIFRDVERLVSQYLLSITVINLAEGVTVGVGLHLLGVPSAPLWGALAIVTNFVPFVGPLVMVAILFAVGLTEFDTLATSLLPVALYLGVNTIEGQFVTPLVIGRTMTLNPFVVLLALAFWIWLWGAIGGFIAIPALLVGYAIIRNVLPGVNWGVDELDRQYER</sequence>
<feature type="transmembrane region" description="Helical" evidence="6">
    <location>
        <begin position="249"/>
        <end position="275"/>
    </location>
</feature>
<dbReference type="Proteomes" id="UP000254701">
    <property type="component" value="Unassembled WGS sequence"/>
</dbReference>
<evidence type="ECO:0000256" key="2">
    <source>
        <dbReference type="ARBA" id="ARBA00009773"/>
    </source>
</evidence>
<evidence type="ECO:0000313" key="8">
    <source>
        <dbReference type="Proteomes" id="UP000254701"/>
    </source>
</evidence>
<feature type="transmembrane region" description="Helical" evidence="6">
    <location>
        <begin position="287"/>
        <end position="309"/>
    </location>
</feature>
<feature type="transmembrane region" description="Helical" evidence="6">
    <location>
        <begin position="80"/>
        <end position="100"/>
    </location>
</feature>
<keyword evidence="3 6" id="KW-0812">Transmembrane</keyword>
<dbReference type="InterPro" id="IPR002549">
    <property type="entry name" value="AI-2E-like"/>
</dbReference>
<dbReference type="RefSeq" id="WP_115730562.1">
    <property type="nucleotide sequence ID" value="NZ_BAAAVY010000010.1"/>
</dbReference>
<comment type="similarity">
    <text evidence="2">Belongs to the autoinducer-2 exporter (AI-2E) (TC 2.A.86) family.</text>
</comment>
<dbReference type="GO" id="GO:0016020">
    <property type="term" value="C:membrane"/>
    <property type="evidence" value="ECO:0007669"/>
    <property type="project" value="UniProtKB-SubCell"/>
</dbReference>
<organism evidence="7 8">
    <name type="scientific">Aminobacter aminovorans</name>
    <name type="common">Chelatobacter heintzii</name>
    <dbReference type="NCBI Taxonomy" id="83263"/>
    <lineage>
        <taxon>Bacteria</taxon>
        <taxon>Pseudomonadati</taxon>
        <taxon>Pseudomonadota</taxon>
        <taxon>Alphaproteobacteria</taxon>
        <taxon>Hyphomicrobiales</taxon>
        <taxon>Phyllobacteriaceae</taxon>
        <taxon>Aminobacter</taxon>
    </lineage>
</organism>
<dbReference type="AlphaFoldDB" id="A0A380WGP8"/>
<evidence type="ECO:0000256" key="3">
    <source>
        <dbReference type="ARBA" id="ARBA00022692"/>
    </source>
</evidence>
<evidence type="ECO:0000256" key="1">
    <source>
        <dbReference type="ARBA" id="ARBA00004141"/>
    </source>
</evidence>
<dbReference type="EMBL" id="UFSM01000001">
    <property type="protein sequence ID" value="SUU88189.1"/>
    <property type="molecule type" value="Genomic_DNA"/>
</dbReference>
<comment type="subcellular location">
    <subcellularLocation>
        <location evidence="1">Membrane</location>
        <topology evidence="1">Multi-pass membrane protein</topology>
    </subcellularLocation>
</comment>
<dbReference type="GO" id="GO:0055085">
    <property type="term" value="P:transmembrane transport"/>
    <property type="evidence" value="ECO:0007669"/>
    <property type="project" value="TreeGrafter"/>
</dbReference>
<feature type="transmembrane region" description="Helical" evidence="6">
    <location>
        <begin position="50"/>
        <end position="68"/>
    </location>
</feature>
<feature type="transmembrane region" description="Helical" evidence="6">
    <location>
        <begin position="164"/>
        <end position="183"/>
    </location>
</feature>
<gene>
    <name evidence="7" type="primary">yhhT_2</name>
    <name evidence="7" type="ORF">NCTC10684_01397</name>
</gene>
<dbReference type="Pfam" id="PF01594">
    <property type="entry name" value="AI-2E_transport"/>
    <property type="match status" value="1"/>
</dbReference>
<evidence type="ECO:0000313" key="7">
    <source>
        <dbReference type="EMBL" id="SUU88189.1"/>
    </source>
</evidence>
<feature type="transmembrane region" description="Helical" evidence="6">
    <location>
        <begin position="321"/>
        <end position="350"/>
    </location>
</feature>
<proteinExistence type="inferred from homology"/>